<evidence type="ECO:0000256" key="3">
    <source>
        <dbReference type="ARBA" id="ARBA00022741"/>
    </source>
</evidence>
<proteinExistence type="inferred from homology"/>
<dbReference type="PANTHER" id="PTHR40392">
    <property type="entry name" value="2-PHOSPHO-L-LACTATE GUANYLYLTRANSFERASE"/>
    <property type="match status" value="1"/>
</dbReference>
<organism evidence="6 7">
    <name type="scientific">Seongchinamella sediminis</name>
    <dbReference type="NCBI Taxonomy" id="2283635"/>
    <lineage>
        <taxon>Bacteria</taxon>
        <taxon>Pseudomonadati</taxon>
        <taxon>Pseudomonadota</taxon>
        <taxon>Gammaproteobacteria</taxon>
        <taxon>Cellvibrionales</taxon>
        <taxon>Halieaceae</taxon>
        <taxon>Seongchinamella</taxon>
    </lineage>
</organism>
<keyword evidence="2 5" id="KW-0548">Nucleotidyltransferase</keyword>
<dbReference type="InterPro" id="IPR029044">
    <property type="entry name" value="Nucleotide-diphossugar_trans"/>
</dbReference>
<evidence type="ECO:0000256" key="2">
    <source>
        <dbReference type="ARBA" id="ARBA00022695"/>
    </source>
</evidence>
<dbReference type="GO" id="GO:0052645">
    <property type="term" value="P:F420-0 metabolic process"/>
    <property type="evidence" value="ECO:0007669"/>
    <property type="project" value="UniProtKB-UniRule"/>
</dbReference>
<comment type="caution">
    <text evidence="6">The sequence shown here is derived from an EMBL/GenBank/DDBJ whole genome shotgun (WGS) entry which is preliminary data.</text>
</comment>
<dbReference type="PANTHER" id="PTHR40392:SF1">
    <property type="entry name" value="2-PHOSPHO-L-LACTATE GUANYLYLTRANSFERASE"/>
    <property type="match status" value="1"/>
</dbReference>
<comment type="pathway">
    <text evidence="5">Cofactor biosynthesis; coenzyme F420 biosynthesis.</text>
</comment>
<reference evidence="6 7" key="1">
    <citation type="submission" date="2018-07" db="EMBL/GenBank/DDBJ databases">
        <title>Halioglobus sp. genome submission.</title>
        <authorList>
            <person name="Ye M.-Q."/>
            <person name="Du Z.-J."/>
        </authorList>
    </citation>
    <scope>NUCLEOTIDE SEQUENCE [LARGE SCALE GENOMIC DNA]</scope>
    <source>
        <strain evidence="6 7">U0301</strain>
    </source>
</reference>
<keyword evidence="1 5" id="KW-0808">Transferase</keyword>
<dbReference type="Proteomes" id="UP000265509">
    <property type="component" value="Unassembled WGS sequence"/>
</dbReference>
<keyword evidence="3 5" id="KW-0547">Nucleotide-binding</keyword>
<dbReference type="OrthoDB" id="6334386at2"/>
<dbReference type="InterPro" id="IPR002835">
    <property type="entry name" value="CofC"/>
</dbReference>
<evidence type="ECO:0000256" key="1">
    <source>
        <dbReference type="ARBA" id="ARBA00022679"/>
    </source>
</evidence>
<dbReference type="GO" id="GO:0005525">
    <property type="term" value="F:GTP binding"/>
    <property type="evidence" value="ECO:0007669"/>
    <property type="project" value="UniProtKB-KW"/>
</dbReference>
<dbReference type="AlphaFoldDB" id="A0A3L7E005"/>
<keyword evidence="4 5" id="KW-0342">GTP-binding</keyword>
<comment type="function">
    <text evidence="5">Guanylyltransferase that catalyzes the activation of (2R)-3-phosphoglycerate (3PG) as 3-[(R)-glyceryl]-diphospho-5'-guanosine, via the condensation of 3PG with GTP. It is involved in the biosynthesis of a derivative of the hydride carrier cofactor coenzyme F420, 3PG-F420.</text>
</comment>
<name>A0A3L7E005_9GAMM</name>
<dbReference type="EMBL" id="QRAN01000012">
    <property type="protein sequence ID" value="RLQ21452.1"/>
    <property type="molecule type" value="Genomic_DNA"/>
</dbReference>
<keyword evidence="7" id="KW-1185">Reference proteome</keyword>
<dbReference type="EC" id="2.7.7.106" evidence="5"/>
<dbReference type="UniPathway" id="UPA00071"/>
<sequence>MWAVLPLKQFHMAKQRLAGVLAPSQRRLLFEAMVEDVLLELTRVETLDGILIVSADPKARLLAKRYDATLLTEPAHNKRGLNGAVDHAISYLLKRDAAEAMILHADLPLVHARHIESLVQAHRSRSGSGCVTVISDRATRGSNCLLCTPPDIIPFSYGEESCAKHMRNASAREACLQLLKCEALEMDIDLPGDLLDLAAAMVADPHYHSRKTYAALCDLGILHHLPTRRCRTFFQSEPLNNACAK</sequence>
<dbReference type="HAMAP" id="MF_02114">
    <property type="entry name" value="CofC"/>
    <property type="match status" value="1"/>
</dbReference>
<gene>
    <name evidence="6" type="primary">cofC</name>
    <name evidence="5" type="synonym">fbiD</name>
    <name evidence="6" type="ORF">DWB85_11850</name>
</gene>
<dbReference type="Gene3D" id="3.90.550.10">
    <property type="entry name" value="Spore Coat Polysaccharide Biosynthesis Protein SpsA, Chain A"/>
    <property type="match status" value="1"/>
</dbReference>
<comment type="catalytic activity">
    <reaction evidence="5">
        <text>(2R)-3-phosphoglycerate + GTP + H(+) = 3-[(R)-glyceryl]-diphospho-5'-guanosine + diphosphate</text>
        <dbReference type="Rhea" id="RHEA:63440"/>
        <dbReference type="ChEBI" id="CHEBI:15378"/>
        <dbReference type="ChEBI" id="CHEBI:33019"/>
        <dbReference type="ChEBI" id="CHEBI:37565"/>
        <dbReference type="ChEBI" id="CHEBI:58272"/>
        <dbReference type="ChEBI" id="CHEBI:147306"/>
        <dbReference type="EC" id="2.7.7.106"/>
    </reaction>
</comment>
<evidence type="ECO:0000256" key="5">
    <source>
        <dbReference type="HAMAP-Rule" id="MF_02114"/>
    </source>
</evidence>
<accession>A0A3L7E005</accession>
<evidence type="ECO:0000313" key="6">
    <source>
        <dbReference type="EMBL" id="RLQ21452.1"/>
    </source>
</evidence>
<dbReference type="GO" id="GO:0043814">
    <property type="term" value="F:phospholactate guanylyltransferase activity"/>
    <property type="evidence" value="ECO:0007669"/>
    <property type="project" value="InterPro"/>
</dbReference>
<evidence type="ECO:0000313" key="7">
    <source>
        <dbReference type="Proteomes" id="UP000265509"/>
    </source>
</evidence>
<dbReference type="RefSeq" id="WP_117954862.1">
    <property type="nucleotide sequence ID" value="NZ_QRAN01000012.1"/>
</dbReference>
<evidence type="ECO:0000256" key="4">
    <source>
        <dbReference type="ARBA" id="ARBA00023134"/>
    </source>
</evidence>
<dbReference type="Pfam" id="PF01983">
    <property type="entry name" value="CofC"/>
    <property type="match status" value="1"/>
</dbReference>
<comment type="similarity">
    <text evidence="5">Belongs to the CofC family.</text>
</comment>
<dbReference type="SUPFAM" id="SSF53448">
    <property type="entry name" value="Nucleotide-diphospho-sugar transferases"/>
    <property type="match status" value="1"/>
</dbReference>
<protein>
    <recommendedName>
        <fullName evidence="5">3-phospho-D-glycerate guanylyltransferase</fullName>
        <shortName evidence="5">3PG guanylyltransferase</shortName>
        <ecNumber evidence="5">2.7.7.106</ecNumber>
    </recommendedName>
</protein>
<dbReference type="NCBIfam" id="TIGR03552">
    <property type="entry name" value="F420_cofC"/>
    <property type="match status" value="1"/>
</dbReference>